<dbReference type="InterPro" id="IPR006015">
    <property type="entry name" value="Universal_stress_UspA"/>
</dbReference>
<dbReference type="InterPro" id="IPR014729">
    <property type="entry name" value="Rossmann-like_a/b/a_fold"/>
</dbReference>
<protein>
    <submittedName>
        <fullName evidence="3">Nucleotide-binding universal stress protein, UspA family</fullName>
    </submittedName>
</protein>
<dbReference type="PRINTS" id="PR01438">
    <property type="entry name" value="UNVRSLSTRESS"/>
</dbReference>
<dbReference type="PANTHER" id="PTHR46268">
    <property type="entry name" value="STRESS RESPONSE PROTEIN NHAX"/>
    <property type="match status" value="1"/>
</dbReference>
<evidence type="ECO:0000256" key="1">
    <source>
        <dbReference type="ARBA" id="ARBA00008791"/>
    </source>
</evidence>
<name>A0A238UW99_HALVU</name>
<sequence length="146" mass="15808">MYRVLLPIDIDEDRARSQVSLLESLPGSIEEIEVVLLHVYEQVDTPADEAGSAVIEEINESIVELQGRPESVDAVEEELDALGVDHTLIEHVGDPSDGILTVADEEDVDAIVLGLRKRSPVGKALFGSVSQTVILNADRPVFLGKP</sequence>
<evidence type="ECO:0000259" key="2">
    <source>
        <dbReference type="Pfam" id="PF00582"/>
    </source>
</evidence>
<accession>A0A238UW99</accession>
<comment type="similarity">
    <text evidence="1">Belongs to the universal stress protein A family.</text>
</comment>
<keyword evidence="4" id="KW-1185">Reference proteome</keyword>
<dbReference type="EMBL" id="FZNQ01000001">
    <property type="protein sequence ID" value="SNR25613.1"/>
    <property type="molecule type" value="Genomic_DNA"/>
</dbReference>
<evidence type="ECO:0000313" key="4">
    <source>
        <dbReference type="Proteomes" id="UP000198397"/>
    </source>
</evidence>
<reference evidence="3 4" key="1">
    <citation type="submission" date="2017-06" db="EMBL/GenBank/DDBJ databases">
        <authorList>
            <person name="Kim H.J."/>
            <person name="Triplett B.A."/>
        </authorList>
    </citation>
    <scope>NUCLEOTIDE SEQUENCE [LARGE SCALE GENOMIC DNA]</scope>
    <source>
        <strain evidence="3 4">DSM 8800</strain>
    </source>
</reference>
<dbReference type="AlphaFoldDB" id="A0A238UW99"/>
<dbReference type="PANTHER" id="PTHR46268:SF6">
    <property type="entry name" value="UNIVERSAL STRESS PROTEIN UP12"/>
    <property type="match status" value="1"/>
</dbReference>
<proteinExistence type="inferred from homology"/>
<feature type="domain" description="UspA" evidence="2">
    <location>
        <begin position="3"/>
        <end position="142"/>
    </location>
</feature>
<organism evidence="3 4">
    <name type="scientific">Halorubrum vacuolatum</name>
    <name type="common">Natronobacterium vacuolatum</name>
    <dbReference type="NCBI Taxonomy" id="63740"/>
    <lineage>
        <taxon>Archaea</taxon>
        <taxon>Methanobacteriati</taxon>
        <taxon>Methanobacteriota</taxon>
        <taxon>Stenosarchaea group</taxon>
        <taxon>Halobacteria</taxon>
        <taxon>Halobacteriales</taxon>
        <taxon>Haloferacaceae</taxon>
        <taxon>Halorubrum</taxon>
    </lineage>
</organism>
<dbReference type="RefSeq" id="WP_089383346.1">
    <property type="nucleotide sequence ID" value="NZ_FZNQ01000001.1"/>
</dbReference>
<dbReference type="InterPro" id="IPR006016">
    <property type="entry name" value="UspA"/>
</dbReference>
<dbReference type="CDD" id="cd00293">
    <property type="entry name" value="USP-like"/>
    <property type="match status" value="1"/>
</dbReference>
<gene>
    <name evidence="3" type="ORF">SAMN06264855_101383</name>
</gene>
<dbReference type="Proteomes" id="UP000198397">
    <property type="component" value="Unassembled WGS sequence"/>
</dbReference>
<dbReference type="OrthoDB" id="342236at2157"/>
<dbReference type="Gene3D" id="3.40.50.620">
    <property type="entry name" value="HUPs"/>
    <property type="match status" value="1"/>
</dbReference>
<dbReference type="Pfam" id="PF00582">
    <property type="entry name" value="Usp"/>
    <property type="match status" value="1"/>
</dbReference>
<evidence type="ECO:0000313" key="3">
    <source>
        <dbReference type="EMBL" id="SNR25613.1"/>
    </source>
</evidence>
<dbReference type="SUPFAM" id="SSF52402">
    <property type="entry name" value="Adenine nucleotide alpha hydrolases-like"/>
    <property type="match status" value="1"/>
</dbReference>